<dbReference type="Gene3D" id="3.40.50.1240">
    <property type="entry name" value="Phosphoglycerate mutase-like"/>
    <property type="match status" value="1"/>
</dbReference>
<protein>
    <submittedName>
        <fullName evidence="1">Phosphoglycerate mutase</fullName>
    </submittedName>
</protein>
<name>A0ABQ1SF32_9FLAO</name>
<accession>A0ABQ1SF32</accession>
<keyword evidence="2" id="KW-1185">Reference proteome</keyword>
<gene>
    <name evidence="1" type="ORF">GCM10010832_07230</name>
</gene>
<dbReference type="CDD" id="cd07040">
    <property type="entry name" value="HP"/>
    <property type="match status" value="1"/>
</dbReference>
<comment type="caution">
    <text evidence="1">The sequence shown here is derived from an EMBL/GenBank/DDBJ whole genome shotgun (WGS) entry which is preliminary data.</text>
</comment>
<proteinExistence type="predicted"/>
<dbReference type="PANTHER" id="PTHR47623:SF1">
    <property type="entry name" value="OS09G0287300 PROTEIN"/>
    <property type="match status" value="1"/>
</dbReference>
<evidence type="ECO:0000313" key="2">
    <source>
        <dbReference type="Proteomes" id="UP000599179"/>
    </source>
</evidence>
<organism evidence="1 2">
    <name type="scientific">Psychroflexus planctonicus</name>
    <dbReference type="NCBI Taxonomy" id="1526575"/>
    <lineage>
        <taxon>Bacteria</taxon>
        <taxon>Pseudomonadati</taxon>
        <taxon>Bacteroidota</taxon>
        <taxon>Flavobacteriia</taxon>
        <taxon>Flavobacteriales</taxon>
        <taxon>Flavobacteriaceae</taxon>
        <taxon>Psychroflexus</taxon>
    </lineage>
</organism>
<dbReference type="SUPFAM" id="SSF53254">
    <property type="entry name" value="Phosphoglycerate mutase-like"/>
    <property type="match status" value="1"/>
</dbReference>
<sequence>MKRLILLRHGKSSWENNVLDEDRPLQKIAYDDAELVAETFGREANYNFTIWSSKANRAKTTAQLIVEKLEDQVDDFRIKDEFYTFNAAELLKLIFKLPDLIDNMMLVGHNPAFTQLVNYFCETAELGNLPTTGLVEMEFKSDNWSSIREAKINLLLFPKNLR</sequence>
<dbReference type="Pfam" id="PF00300">
    <property type="entry name" value="His_Phos_1"/>
    <property type="match status" value="1"/>
</dbReference>
<evidence type="ECO:0000313" key="1">
    <source>
        <dbReference type="EMBL" id="GGE29251.1"/>
    </source>
</evidence>
<dbReference type="PANTHER" id="PTHR47623">
    <property type="entry name" value="OS09G0287300 PROTEIN"/>
    <property type="match status" value="1"/>
</dbReference>
<dbReference type="EMBL" id="BMGM01000003">
    <property type="protein sequence ID" value="GGE29251.1"/>
    <property type="molecule type" value="Genomic_DNA"/>
</dbReference>
<dbReference type="Proteomes" id="UP000599179">
    <property type="component" value="Unassembled WGS sequence"/>
</dbReference>
<reference evidence="2" key="1">
    <citation type="journal article" date="2019" name="Int. J. Syst. Evol. Microbiol.">
        <title>The Global Catalogue of Microorganisms (GCM) 10K type strain sequencing project: providing services to taxonomists for standard genome sequencing and annotation.</title>
        <authorList>
            <consortium name="The Broad Institute Genomics Platform"/>
            <consortium name="The Broad Institute Genome Sequencing Center for Infectious Disease"/>
            <person name="Wu L."/>
            <person name="Ma J."/>
        </authorList>
    </citation>
    <scope>NUCLEOTIDE SEQUENCE [LARGE SCALE GENOMIC DNA]</scope>
    <source>
        <strain evidence="2">CGMCC 1.12931</strain>
    </source>
</reference>
<dbReference type="InterPro" id="IPR013078">
    <property type="entry name" value="His_Pase_superF_clade-1"/>
</dbReference>
<dbReference type="RefSeq" id="WP_188457734.1">
    <property type="nucleotide sequence ID" value="NZ_BMGM01000003.1"/>
</dbReference>
<dbReference type="InterPro" id="IPR029033">
    <property type="entry name" value="His_PPase_superfam"/>
</dbReference>